<name>A0A845MAC3_9RHOB</name>
<reference evidence="9 10" key="1">
    <citation type="submission" date="2019-12" db="EMBL/GenBank/DDBJ databases">
        <title>Maritimibacter sp. nov. sp. isolated from sea sand.</title>
        <authorList>
            <person name="Kim J."/>
            <person name="Jeong S.E."/>
            <person name="Jung H.S."/>
            <person name="Jeon C.O."/>
        </authorList>
    </citation>
    <scope>NUCLEOTIDE SEQUENCE [LARGE SCALE GENOMIC DNA]</scope>
    <source>
        <strain evidence="9 10">DP07</strain>
    </source>
</reference>
<feature type="transmembrane region" description="Helical" evidence="8">
    <location>
        <begin position="99"/>
        <end position="121"/>
    </location>
</feature>
<dbReference type="GO" id="GO:0005886">
    <property type="term" value="C:plasma membrane"/>
    <property type="evidence" value="ECO:0007669"/>
    <property type="project" value="UniProtKB-SubCell"/>
</dbReference>
<keyword evidence="5 8" id="KW-0812">Transmembrane</keyword>
<sequence length="251" mass="25577">MLTIIVLALAGFAAGAVNAIAGGGTILSFPALVWAGVPPIMANATATFAALPGYIGSAWAYRSDIDGDGRPSPARIVGVAVLGGLLGALLLLVTPEELFSGVVPWLLLVATVTFAAGPMLVRHLVRTGRSLSEIAALALVLAVCIYGGYFNGGLGILLLAAFGIIGMTNLHRMNGLKNLISAALSSVSVLAYSIAGLIDWSALLVVGLSCAIGGYAGAVLARRIHNTAFLRVIIVAIGLAMTVTFFARSYG</sequence>
<gene>
    <name evidence="9" type="ORF">GQE99_18285</name>
</gene>
<evidence type="ECO:0000313" key="10">
    <source>
        <dbReference type="Proteomes" id="UP000467322"/>
    </source>
</evidence>
<dbReference type="InterPro" id="IPR052017">
    <property type="entry name" value="TSUP"/>
</dbReference>
<feature type="transmembrane region" description="Helical" evidence="8">
    <location>
        <begin position="76"/>
        <end position="93"/>
    </location>
</feature>
<dbReference type="Proteomes" id="UP000467322">
    <property type="component" value="Unassembled WGS sequence"/>
</dbReference>
<evidence type="ECO:0000256" key="5">
    <source>
        <dbReference type="ARBA" id="ARBA00022692"/>
    </source>
</evidence>
<feature type="transmembrane region" description="Helical" evidence="8">
    <location>
        <begin position="228"/>
        <end position="247"/>
    </location>
</feature>
<dbReference type="PANTHER" id="PTHR30269">
    <property type="entry name" value="TRANSMEMBRANE PROTEIN YFCA"/>
    <property type="match status" value="1"/>
</dbReference>
<evidence type="ECO:0000313" key="9">
    <source>
        <dbReference type="EMBL" id="MZR14973.1"/>
    </source>
</evidence>
<evidence type="ECO:0000256" key="4">
    <source>
        <dbReference type="ARBA" id="ARBA00022475"/>
    </source>
</evidence>
<feature type="transmembrane region" description="Helical" evidence="8">
    <location>
        <begin position="201"/>
        <end position="221"/>
    </location>
</feature>
<dbReference type="RefSeq" id="WP_161353206.1">
    <property type="nucleotide sequence ID" value="NZ_WTUX01000019.1"/>
</dbReference>
<protein>
    <recommendedName>
        <fullName evidence="8">Probable membrane transporter protein</fullName>
    </recommendedName>
</protein>
<evidence type="ECO:0000256" key="1">
    <source>
        <dbReference type="ARBA" id="ARBA00004651"/>
    </source>
</evidence>
<keyword evidence="6 8" id="KW-1133">Transmembrane helix</keyword>
<keyword evidence="4 8" id="KW-1003">Cell membrane</keyword>
<feature type="transmembrane region" description="Helical" evidence="8">
    <location>
        <begin position="178"/>
        <end position="195"/>
    </location>
</feature>
<dbReference type="EMBL" id="WTUX01000019">
    <property type="protein sequence ID" value="MZR14973.1"/>
    <property type="molecule type" value="Genomic_DNA"/>
</dbReference>
<dbReference type="AlphaFoldDB" id="A0A845MAC3"/>
<keyword evidence="10" id="KW-1185">Reference proteome</keyword>
<accession>A0A845MAC3</accession>
<comment type="similarity">
    <text evidence="2 8">Belongs to the 4-toluene sulfonate uptake permease (TSUP) (TC 2.A.102) family.</text>
</comment>
<comment type="subcellular location">
    <subcellularLocation>
        <location evidence="1 8">Cell membrane</location>
        <topology evidence="1 8">Multi-pass membrane protein</topology>
    </subcellularLocation>
</comment>
<evidence type="ECO:0000256" key="7">
    <source>
        <dbReference type="ARBA" id="ARBA00023136"/>
    </source>
</evidence>
<evidence type="ECO:0000256" key="3">
    <source>
        <dbReference type="ARBA" id="ARBA00022448"/>
    </source>
</evidence>
<evidence type="ECO:0000256" key="2">
    <source>
        <dbReference type="ARBA" id="ARBA00009142"/>
    </source>
</evidence>
<organism evidence="9 10">
    <name type="scientific">Maritimibacter harenae</name>
    <dbReference type="NCBI Taxonomy" id="2606218"/>
    <lineage>
        <taxon>Bacteria</taxon>
        <taxon>Pseudomonadati</taxon>
        <taxon>Pseudomonadota</taxon>
        <taxon>Alphaproteobacteria</taxon>
        <taxon>Rhodobacterales</taxon>
        <taxon>Roseobacteraceae</taxon>
        <taxon>Maritimibacter</taxon>
    </lineage>
</organism>
<evidence type="ECO:0000256" key="8">
    <source>
        <dbReference type="RuleBase" id="RU363041"/>
    </source>
</evidence>
<comment type="caution">
    <text evidence="9">The sequence shown here is derived from an EMBL/GenBank/DDBJ whole genome shotgun (WGS) entry which is preliminary data.</text>
</comment>
<dbReference type="Pfam" id="PF01925">
    <property type="entry name" value="TauE"/>
    <property type="match status" value="1"/>
</dbReference>
<feature type="transmembrane region" description="Helical" evidence="8">
    <location>
        <begin position="130"/>
        <end position="148"/>
    </location>
</feature>
<feature type="transmembrane region" description="Helical" evidence="8">
    <location>
        <begin position="31"/>
        <end position="55"/>
    </location>
</feature>
<evidence type="ECO:0000256" key="6">
    <source>
        <dbReference type="ARBA" id="ARBA00022989"/>
    </source>
</evidence>
<keyword evidence="7 8" id="KW-0472">Membrane</keyword>
<dbReference type="PANTHER" id="PTHR30269:SF0">
    <property type="entry name" value="MEMBRANE TRANSPORTER PROTEIN YFCA-RELATED"/>
    <property type="match status" value="1"/>
</dbReference>
<proteinExistence type="inferred from homology"/>
<keyword evidence="3" id="KW-0813">Transport</keyword>
<dbReference type="InterPro" id="IPR002781">
    <property type="entry name" value="TM_pro_TauE-like"/>
</dbReference>